<comment type="subcellular location">
    <subcellularLocation>
        <location evidence="1">Membrane</location>
    </subcellularLocation>
</comment>
<feature type="transmembrane region" description="Helical" evidence="6">
    <location>
        <begin position="154"/>
        <end position="170"/>
    </location>
</feature>
<dbReference type="Proteomes" id="UP000199337">
    <property type="component" value="Unassembled WGS sequence"/>
</dbReference>
<keyword evidence="8" id="KW-1185">Reference proteome</keyword>
<accession>A0A1I2V5J6</accession>
<dbReference type="GO" id="GO:0016020">
    <property type="term" value="C:membrane"/>
    <property type="evidence" value="ECO:0007669"/>
    <property type="project" value="UniProtKB-SubCell"/>
</dbReference>
<evidence type="ECO:0000256" key="1">
    <source>
        <dbReference type="ARBA" id="ARBA00004370"/>
    </source>
</evidence>
<proteinExistence type="predicted"/>
<dbReference type="RefSeq" id="WP_092472016.1">
    <property type="nucleotide sequence ID" value="NZ_FOOX01000010.1"/>
</dbReference>
<feature type="transmembrane region" description="Helical" evidence="6">
    <location>
        <begin position="6"/>
        <end position="30"/>
    </location>
</feature>
<evidence type="ECO:0000313" key="7">
    <source>
        <dbReference type="EMBL" id="SFG82371.1"/>
    </source>
</evidence>
<dbReference type="EMBL" id="FOOX01000010">
    <property type="protein sequence ID" value="SFG82371.1"/>
    <property type="molecule type" value="Genomic_DNA"/>
</dbReference>
<evidence type="ECO:0000313" key="8">
    <source>
        <dbReference type="Proteomes" id="UP000199337"/>
    </source>
</evidence>
<dbReference type="STRING" id="341036.SAMN05660649_02812"/>
<gene>
    <name evidence="7" type="ORF">SAMN05660649_02812</name>
</gene>
<evidence type="ECO:0000256" key="3">
    <source>
        <dbReference type="ARBA" id="ARBA00022989"/>
    </source>
</evidence>
<dbReference type="CDD" id="cd06530">
    <property type="entry name" value="S26_SPase_I"/>
    <property type="match status" value="1"/>
</dbReference>
<keyword evidence="3 6" id="KW-1133">Transmembrane helix</keyword>
<evidence type="ECO:0000256" key="2">
    <source>
        <dbReference type="ARBA" id="ARBA00022692"/>
    </source>
</evidence>
<reference evidence="8" key="1">
    <citation type="submission" date="2016-10" db="EMBL/GenBank/DDBJ databases">
        <authorList>
            <person name="Varghese N."/>
            <person name="Submissions S."/>
        </authorList>
    </citation>
    <scope>NUCLEOTIDE SEQUENCE [LARGE SCALE GENOMIC DNA]</scope>
    <source>
        <strain evidence="8">DSM 17038</strain>
    </source>
</reference>
<feature type="transmembrane region" description="Helical" evidence="6">
    <location>
        <begin position="323"/>
        <end position="343"/>
    </location>
</feature>
<organism evidence="7 8">
    <name type="scientific">Desulfotruncus arcticus DSM 17038</name>
    <dbReference type="NCBI Taxonomy" id="1121424"/>
    <lineage>
        <taxon>Bacteria</taxon>
        <taxon>Bacillati</taxon>
        <taxon>Bacillota</taxon>
        <taxon>Clostridia</taxon>
        <taxon>Eubacteriales</taxon>
        <taxon>Desulfallaceae</taxon>
        <taxon>Desulfotruncus</taxon>
    </lineage>
</organism>
<dbReference type="AlphaFoldDB" id="A0A1I2V5J6"/>
<evidence type="ECO:0000256" key="4">
    <source>
        <dbReference type="ARBA" id="ARBA00023136"/>
    </source>
</evidence>
<dbReference type="InterPro" id="IPR019533">
    <property type="entry name" value="Peptidase_S26"/>
</dbReference>
<dbReference type="SUPFAM" id="SSF51306">
    <property type="entry name" value="LexA/Signal peptidase"/>
    <property type="match status" value="1"/>
</dbReference>
<dbReference type="OrthoDB" id="385000at2"/>
<protein>
    <recommendedName>
        <fullName evidence="5">Signal peptidase I</fullName>
        <ecNumber evidence="5">3.4.21.89</ecNumber>
    </recommendedName>
</protein>
<keyword evidence="4 6" id="KW-0472">Membrane</keyword>
<dbReference type="GO" id="GO:0004252">
    <property type="term" value="F:serine-type endopeptidase activity"/>
    <property type="evidence" value="ECO:0007669"/>
    <property type="project" value="UniProtKB-UniRule"/>
</dbReference>
<name>A0A1I2V5J6_9FIRM</name>
<dbReference type="PANTHER" id="PTHR10806:SF6">
    <property type="entry name" value="SIGNAL PEPTIDASE COMPLEX CATALYTIC SUBUNIT SEC11"/>
    <property type="match status" value="1"/>
</dbReference>
<dbReference type="PRINTS" id="PR00728">
    <property type="entry name" value="SIGNALPTASE"/>
</dbReference>
<dbReference type="NCBIfam" id="TIGR02228">
    <property type="entry name" value="sigpep_I_arch"/>
    <property type="match status" value="1"/>
</dbReference>
<dbReference type="GO" id="GO:0006465">
    <property type="term" value="P:signal peptide processing"/>
    <property type="evidence" value="ECO:0007669"/>
    <property type="project" value="UniProtKB-UniRule"/>
</dbReference>
<evidence type="ECO:0000256" key="6">
    <source>
        <dbReference type="SAM" id="Phobius"/>
    </source>
</evidence>
<feature type="transmembrane region" description="Helical" evidence="6">
    <location>
        <begin position="190"/>
        <end position="215"/>
    </location>
</feature>
<dbReference type="InterPro" id="IPR001733">
    <property type="entry name" value="Peptidase_S26B"/>
</dbReference>
<dbReference type="GO" id="GO:0009003">
    <property type="term" value="F:signal peptidase activity"/>
    <property type="evidence" value="ECO:0007669"/>
    <property type="project" value="UniProtKB-EC"/>
</dbReference>
<dbReference type="PANTHER" id="PTHR10806">
    <property type="entry name" value="SIGNAL PEPTIDASE COMPLEX CATALYTIC SUBUNIT SEC11"/>
    <property type="match status" value="1"/>
</dbReference>
<dbReference type="EC" id="3.4.21.89" evidence="5"/>
<sequence>MEKTSWKVIGAVLLLVLSIIVTGAVGTAVLKRPFLMAPIRSNSMCPLFERGDVVIIKPVDGSRVKAGEIIVFHPREGGLAGQNWVLHRVTGGNPADGFITRGDANEHTDQSTGTLPVQPGDIAAAAVTLGEHQLRIRLLGYPSLWVEQYNDSPYALPLCLGAVGLLLIITELKDGGKRRRKSGTTPAYVVYPAAGMTICILLAATQIAASSFLTFQYEVSPSSRGVLMGSPVGIMQQGDVIERDVATVGGSGFLPMIVSVTTADTQFTFNKSLFLTNPGSKEKVVATVEAKQAGKYKSMVYVGVFLPTLPPALVHNLARVNYWLTLGAVSLVPALPLVLWPVIDRRLRRQMRRAVRRRVLRVTQKVLP</sequence>
<dbReference type="InterPro" id="IPR036286">
    <property type="entry name" value="LexA/Signal_pep-like_sf"/>
</dbReference>
<evidence type="ECO:0000256" key="5">
    <source>
        <dbReference type="NCBIfam" id="TIGR02228"/>
    </source>
</evidence>
<keyword evidence="2 6" id="KW-0812">Transmembrane</keyword>